<proteinExistence type="predicted"/>
<evidence type="ECO:0000313" key="1">
    <source>
        <dbReference type="EMBL" id="TKD71894.1"/>
    </source>
</evidence>
<dbReference type="Proteomes" id="UP000310541">
    <property type="component" value="Unassembled WGS sequence"/>
</dbReference>
<accession>A0A4U1MMB8</accession>
<dbReference type="EMBL" id="SWFM01000001">
    <property type="protein sequence ID" value="TKD71894.1"/>
    <property type="molecule type" value="Genomic_DNA"/>
</dbReference>
<protein>
    <recommendedName>
        <fullName evidence="3">GNAT family N-acetyltransferase</fullName>
    </recommendedName>
</protein>
<gene>
    <name evidence="1" type="ORF">FBF83_03580</name>
</gene>
<dbReference type="RefSeq" id="WP_136945747.1">
    <property type="nucleotide sequence ID" value="NZ_SWFM01000001.1"/>
</dbReference>
<dbReference type="OrthoDB" id="2967512at2"/>
<sequence>MIFYVYNPEFDKEVFHSLRLEKYSDDVLLSANSIVYLFEEKEETIGYMWMEVKGDHVMLIDFFFKGSEDKKRGLYDFIVKLAKNQSKPLLLMKMPVNMHEEVMKKWGGKIRERDGKDILIEIPFLKDRV</sequence>
<name>A0A4U1MMB8_9BACL</name>
<evidence type="ECO:0008006" key="3">
    <source>
        <dbReference type="Google" id="ProtNLM"/>
    </source>
</evidence>
<evidence type="ECO:0000313" key="2">
    <source>
        <dbReference type="Proteomes" id="UP000310541"/>
    </source>
</evidence>
<dbReference type="AlphaFoldDB" id="A0A4U1MMB8"/>
<organism evidence="1 2">
    <name type="scientific">Guptibacillus hwajinpoensis</name>
    <dbReference type="NCBI Taxonomy" id="208199"/>
    <lineage>
        <taxon>Bacteria</taxon>
        <taxon>Bacillati</taxon>
        <taxon>Bacillota</taxon>
        <taxon>Bacilli</taxon>
        <taxon>Bacillales</taxon>
        <taxon>Guptibacillaceae</taxon>
        <taxon>Guptibacillus</taxon>
    </lineage>
</organism>
<comment type="caution">
    <text evidence="1">The sequence shown here is derived from an EMBL/GenBank/DDBJ whole genome shotgun (WGS) entry which is preliminary data.</text>
</comment>
<reference evidence="1 2" key="1">
    <citation type="submission" date="2019-04" db="EMBL/GenBank/DDBJ databases">
        <title>Genome sequence of Bacillus hwajinpoensis strain Y2.</title>
        <authorList>
            <person name="Fair J.L."/>
            <person name="Maclea K.S."/>
        </authorList>
    </citation>
    <scope>NUCLEOTIDE SEQUENCE [LARGE SCALE GENOMIC DNA]</scope>
    <source>
        <strain evidence="1 2">Y2</strain>
    </source>
</reference>